<keyword evidence="6" id="KW-0851">Voltage-gated channel</keyword>
<evidence type="ECO:0000256" key="10">
    <source>
        <dbReference type="ARBA" id="ARBA00023136"/>
    </source>
</evidence>
<dbReference type="AlphaFoldDB" id="A0A498H0H2"/>
<dbReference type="GO" id="GO:0005249">
    <property type="term" value="F:voltage-gated potassium channel activity"/>
    <property type="evidence" value="ECO:0007669"/>
    <property type="project" value="InterPro"/>
</dbReference>
<evidence type="ECO:0000256" key="2">
    <source>
        <dbReference type="ARBA" id="ARBA00022448"/>
    </source>
</evidence>
<comment type="caution">
    <text evidence="14">The sequence shown here is derived from an EMBL/GenBank/DDBJ whole genome shotgun (WGS) entry which is preliminary data.</text>
</comment>
<keyword evidence="11 14" id="KW-0407">Ion channel</keyword>
<dbReference type="InterPro" id="IPR005821">
    <property type="entry name" value="Ion_trans_dom"/>
</dbReference>
<feature type="transmembrane region" description="Helical" evidence="12">
    <location>
        <begin position="49"/>
        <end position="74"/>
    </location>
</feature>
<proteinExistence type="predicted"/>
<dbReference type="Gene3D" id="1.20.120.350">
    <property type="entry name" value="Voltage-gated potassium channels. Chain C"/>
    <property type="match status" value="1"/>
</dbReference>
<evidence type="ECO:0000256" key="12">
    <source>
        <dbReference type="SAM" id="Phobius"/>
    </source>
</evidence>
<dbReference type="InterPro" id="IPR027359">
    <property type="entry name" value="Volt_channel_dom_sf"/>
</dbReference>
<keyword evidence="10 12" id="KW-0472">Membrane</keyword>
<dbReference type="FunFam" id="1.10.287.70:FF:000028">
    <property type="entry name" value="potassium voltage-gated channel subfamily D member 3"/>
    <property type="match status" value="1"/>
</dbReference>
<keyword evidence="15" id="KW-1185">Reference proteome</keyword>
<evidence type="ECO:0000256" key="1">
    <source>
        <dbReference type="ARBA" id="ARBA00004141"/>
    </source>
</evidence>
<dbReference type="PANTHER" id="PTHR11537:SF254">
    <property type="entry name" value="POTASSIUM VOLTAGE-GATED CHANNEL PROTEIN SHAB"/>
    <property type="match status" value="1"/>
</dbReference>
<evidence type="ECO:0000256" key="7">
    <source>
        <dbReference type="ARBA" id="ARBA00022958"/>
    </source>
</evidence>
<feature type="transmembrane region" description="Helical" evidence="12">
    <location>
        <begin position="159"/>
        <end position="180"/>
    </location>
</feature>
<keyword evidence="8 12" id="KW-1133">Transmembrane helix</keyword>
<keyword evidence="9" id="KW-0406">Ion transport</keyword>
<dbReference type="Pfam" id="PF00520">
    <property type="entry name" value="Ion_trans"/>
    <property type="match status" value="1"/>
</dbReference>
<evidence type="ECO:0000259" key="13">
    <source>
        <dbReference type="Pfam" id="PF00520"/>
    </source>
</evidence>
<dbReference type="PANTHER" id="PTHR11537">
    <property type="entry name" value="VOLTAGE-GATED POTASSIUM CHANNEL"/>
    <property type="match status" value="1"/>
</dbReference>
<reference evidence="14 15" key="1">
    <citation type="journal article" date="2015" name="Int. J. Syst. Evol. Microbiol.">
        <title>Methanoculleus taiwanensis sp. nov., a methanogen isolated from deep marine sediment at the deformation front area near Taiwan.</title>
        <authorList>
            <person name="Weng C.Y."/>
            <person name="Chen S.C."/>
            <person name="Lai M.C."/>
            <person name="Wu S.Y."/>
            <person name="Lin S."/>
            <person name="Yang T.F."/>
            <person name="Chen P.C."/>
        </authorList>
    </citation>
    <scope>NUCLEOTIDE SEQUENCE [LARGE SCALE GENOMIC DNA]</scope>
    <source>
        <strain evidence="14 15">CYW4</strain>
    </source>
</reference>
<keyword evidence="7" id="KW-0630">Potassium</keyword>
<protein>
    <submittedName>
        <fullName evidence="14">Potassium channel protein</fullName>
    </submittedName>
</protein>
<dbReference type="RefSeq" id="WP_128694529.1">
    <property type="nucleotide sequence ID" value="NZ_LHQS01000003.1"/>
</dbReference>
<evidence type="ECO:0000256" key="4">
    <source>
        <dbReference type="ARBA" id="ARBA00022692"/>
    </source>
</evidence>
<organism evidence="14 15">
    <name type="scientific">Methanoculleus taiwanensis</name>
    <dbReference type="NCBI Taxonomy" id="1550565"/>
    <lineage>
        <taxon>Archaea</taxon>
        <taxon>Methanobacteriati</taxon>
        <taxon>Methanobacteriota</taxon>
        <taxon>Stenosarchaea group</taxon>
        <taxon>Methanomicrobia</taxon>
        <taxon>Methanomicrobiales</taxon>
        <taxon>Methanomicrobiaceae</taxon>
        <taxon>Methanoculleus</taxon>
    </lineage>
</organism>
<dbReference type="InterPro" id="IPR028325">
    <property type="entry name" value="VG_K_chnl"/>
</dbReference>
<evidence type="ECO:0000256" key="5">
    <source>
        <dbReference type="ARBA" id="ARBA00022826"/>
    </source>
</evidence>
<evidence type="ECO:0000256" key="8">
    <source>
        <dbReference type="ARBA" id="ARBA00022989"/>
    </source>
</evidence>
<feature type="domain" description="Ion transport" evidence="13">
    <location>
        <begin position="24"/>
        <end position="250"/>
    </location>
</feature>
<gene>
    <name evidence="14" type="ORF">ABH15_11410</name>
</gene>
<comment type="subcellular location">
    <subcellularLocation>
        <location evidence="1">Membrane</location>
        <topology evidence="1">Multi-pass membrane protein</topology>
    </subcellularLocation>
</comment>
<dbReference type="GO" id="GO:0008076">
    <property type="term" value="C:voltage-gated potassium channel complex"/>
    <property type="evidence" value="ECO:0007669"/>
    <property type="project" value="InterPro"/>
</dbReference>
<keyword evidence="5" id="KW-0631">Potassium channel</keyword>
<sequence>MYRQLKSTIYESLEPHPVSDGAGRFFDIFIMALIVANVFVVVLESVDGIALQYASFFIAFDLFSVTVFVIEYVLRLWTCTANPAFRGAVVGRLRYAATPLALVDLLAILPFLIPMIIPLDLRFIRAIRLMRVFGILKMGRYSYASDMLVRAINREKEVIAIIFCSLLILLVFASSLMYYAEYEAQPEAFSSIPAAMWWAVATLTTVGYGDVYPITPLGKLLGGVIALIGIGMFALPAGVFTSAFMEEVQKRRSGCEERPAVRTPEEIADLLERFSSLKQAGSISEEEFLAQKRRILGK</sequence>
<dbReference type="OrthoDB" id="56871at2157"/>
<evidence type="ECO:0000313" key="14">
    <source>
        <dbReference type="EMBL" id="RXE55356.1"/>
    </source>
</evidence>
<feature type="transmembrane region" description="Helical" evidence="12">
    <location>
        <begin position="21"/>
        <end position="43"/>
    </location>
</feature>
<dbReference type="Proteomes" id="UP000290932">
    <property type="component" value="Unassembled WGS sequence"/>
</dbReference>
<evidence type="ECO:0000256" key="11">
    <source>
        <dbReference type="ARBA" id="ARBA00023303"/>
    </source>
</evidence>
<dbReference type="PRINTS" id="PR00169">
    <property type="entry name" value="KCHANNEL"/>
</dbReference>
<name>A0A498H0H2_9EURY</name>
<accession>A0A498H0H2</accession>
<dbReference type="GO" id="GO:0001508">
    <property type="term" value="P:action potential"/>
    <property type="evidence" value="ECO:0007669"/>
    <property type="project" value="TreeGrafter"/>
</dbReference>
<dbReference type="EMBL" id="LHQS01000003">
    <property type="protein sequence ID" value="RXE55356.1"/>
    <property type="molecule type" value="Genomic_DNA"/>
</dbReference>
<feature type="transmembrane region" description="Helical" evidence="12">
    <location>
        <begin position="220"/>
        <end position="244"/>
    </location>
</feature>
<feature type="transmembrane region" description="Helical" evidence="12">
    <location>
        <begin position="95"/>
        <end position="117"/>
    </location>
</feature>
<keyword evidence="2" id="KW-0813">Transport</keyword>
<dbReference type="Gene3D" id="1.10.287.70">
    <property type="match status" value="1"/>
</dbReference>
<evidence type="ECO:0000256" key="6">
    <source>
        <dbReference type="ARBA" id="ARBA00022882"/>
    </source>
</evidence>
<evidence type="ECO:0000256" key="9">
    <source>
        <dbReference type="ARBA" id="ARBA00023065"/>
    </source>
</evidence>
<evidence type="ECO:0000256" key="3">
    <source>
        <dbReference type="ARBA" id="ARBA00022538"/>
    </source>
</evidence>
<keyword evidence="3" id="KW-0633">Potassium transport</keyword>
<dbReference type="SUPFAM" id="SSF81324">
    <property type="entry name" value="Voltage-gated potassium channels"/>
    <property type="match status" value="1"/>
</dbReference>
<evidence type="ECO:0000313" key="15">
    <source>
        <dbReference type="Proteomes" id="UP000290932"/>
    </source>
</evidence>
<keyword evidence="4 12" id="KW-0812">Transmembrane</keyword>